<dbReference type="EMBL" id="QTSX02007134">
    <property type="protein sequence ID" value="KAJ9050854.1"/>
    <property type="molecule type" value="Genomic_DNA"/>
</dbReference>
<name>A0ACC2RLC0_9FUNG</name>
<reference evidence="1" key="1">
    <citation type="submission" date="2022-04" db="EMBL/GenBank/DDBJ databases">
        <title>Genome of the entomopathogenic fungus Entomophthora muscae.</title>
        <authorList>
            <person name="Elya C."/>
            <person name="Lovett B.R."/>
            <person name="Lee E."/>
            <person name="Macias A.M."/>
            <person name="Hajek A.E."/>
            <person name="De Bivort B.L."/>
            <person name="Kasson M.T."/>
            <person name="De Fine Licht H.H."/>
            <person name="Stajich J.E."/>
        </authorList>
    </citation>
    <scope>NUCLEOTIDE SEQUENCE</scope>
    <source>
        <strain evidence="1">Berkeley</strain>
    </source>
</reference>
<comment type="caution">
    <text evidence="1">The sequence shown here is derived from an EMBL/GenBank/DDBJ whole genome shotgun (WGS) entry which is preliminary data.</text>
</comment>
<keyword evidence="2" id="KW-1185">Reference proteome</keyword>
<organism evidence="1 2">
    <name type="scientific">Entomophthora muscae</name>
    <dbReference type="NCBI Taxonomy" id="34485"/>
    <lineage>
        <taxon>Eukaryota</taxon>
        <taxon>Fungi</taxon>
        <taxon>Fungi incertae sedis</taxon>
        <taxon>Zoopagomycota</taxon>
        <taxon>Entomophthoromycotina</taxon>
        <taxon>Entomophthoromycetes</taxon>
        <taxon>Entomophthorales</taxon>
        <taxon>Entomophthoraceae</taxon>
        <taxon>Entomophthora</taxon>
    </lineage>
</organism>
<evidence type="ECO:0000313" key="1">
    <source>
        <dbReference type="EMBL" id="KAJ9050854.1"/>
    </source>
</evidence>
<sequence>MIFKTPEPRRCLVFPPVPLDQVSEQKGLTVYSATLANNANLCQMPLCHLKDLTAQRPKFSDSCFKDKIQGALNDFPLDVSNDMDQSDGNIKLWSLSPN</sequence>
<gene>
    <name evidence="1" type="ORF">DSO57_1010405</name>
</gene>
<dbReference type="Proteomes" id="UP001165960">
    <property type="component" value="Unassembled WGS sequence"/>
</dbReference>
<proteinExistence type="predicted"/>
<protein>
    <submittedName>
        <fullName evidence="1">Uncharacterized protein</fullName>
    </submittedName>
</protein>
<accession>A0ACC2RLC0</accession>
<evidence type="ECO:0000313" key="2">
    <source>
        <dbReference type="Proteomes" id="UP001165960"/>
    </source>
</evidence>